<name>A0A9D3XTJ6_9SAUR</name>
<proteinExistence type="predicted"/>
<keyword evidence="2" id="KW-1185">Reference proteome</keyword>
<dbReference type="EMBL" id="JAHDVG010000463">
    <property type="protein sequence ID" value="KAH1185868.1"/>
    <property type="molecule type" value="Genomic_DNA"/>
</dbReference>
<dbReference type="AlphaFoldDB" id="A0A9D3XTJ6"/>
<sequence>MMMMHLNVTTPNVTMPSWNQDVLLDKNPLKALILNCAGEERWWEKAFYTVLKHCCHIIQENICHFNEQLRSPGWRAMNIGNVTRDLDLHPLELMGVLTLTSVNSGSDPLNNQ</sequence>
<accession>A0A9D3XTJ6</accession>
<evidence type="ECO:0000313" key="2">
    <source>
        <dbReference type="Proteomes" id="UP000827986"/>
    </source>
</evidence>
<gene>
    <name evidence="1" type="ORF">KIL84_018617</name>
</gene>
<organism evidence="1 2">
    <name type="scientific">Mauremys mutica</name>
    <name type="common">yellowpond turtle</name>
    <dbReference type="NCBI Taxonomy" id="74926"/>
    <lineage>
        <taxon>Eukaryota</taxon>
        <taxon>Metazoa</taxon>
        <taxon>Chordata</taxon>
        <taxon>Craniata</taxon>
        <taxon>Vertebrata</taxon>
        <taxon>Euteleostomi</taxon>
        <taxon>Archelosauria</taxon>
        <taxon>Testudinata</taxon>
        <taxon>Testudines</taxon>
        <taxon>Cryptodira</taxon>
        <taxon>Durocryptodira</taxon>
        <taxon>Testudinoidea</taxon>
        <taxon>Geoemydidae</taxon>
        <taxon>Geoemydinae</taxon>
        <taxon>Mauremys</taxon>
    </lineage>
</organism>
<evidence type="ECO:0000313" key="1">
    <source>
        <dbReference type="EMBL" id="KAH1185868.1"/>
    </source>
</evidence>
<dbReference type="Proteomes" id="UP000827986">
    <property type="component" value="Unassembled WGS sequence"/>
</dbReference>
<reference evidence="1" key="1">
    <citation type="submission" date="2021-09" db="EMBL/GenBank/DDBJ databases">
        <title>The genome of Mauremys mutica provides insights into the evolution of semi-aquatic lifestyle.</title>
        <authorList>
            <person name="Gong S."/>
            <person name="Gao Y."/>
        </authorList>
    </citation>
    <scope>NUCLEOTIDE SEQUENCE</scope>
    <source>
        <strain evidence="1">MM-2020</strain>
        <tissue evidence="1">Muscle</tissue>
    </source>
</reference>
<protein>
    <submittedName>
        <fullName evidence="1">Uncharacterized protein</fullName>
    </submittedName>
</protein>
<comment type="caution">
    <text evidence="1">The sequence shown here is derived from an EMBL/GenBank/DDBJ whole genome shotgun (WGS) entry which is preliminary data.</text>
</comment>